<reference evidence="2 3" key="1">
    <citation type="submission" date="2019-03" db="EMBL/GenBank/DDBJ databases">
        <title>Whole genome sequence of Arthrobacter sp JH1-1.</title>
        <authorList>
            <person name="Trinh H.N."/>
        </authorList>
    </citation>
    <scope>NUCLEOTIDE SEQUENCE [LARGE SCALE GENOMIC DNA]</scope>
    <source>
        <strain evidence="2 3">JH1-1</strain>
    </source>
</reference>
<proteinExistence type="predicted"/>
<protein>
    <submittedName>
        <fullName evidence="2">Uncharacterized protein</fullName>
    </submittedName>
</protein>
<keyword evidence="1" id="KW-0812">Transmembrane</keyword>
<keyword evidence="3" id="KW-1185">Reference proteome</keyword>
<sequence>MDAGRLATISVTGASGLTVGILGMLAAQVEQRSAEPGWTGDLLEDLLRCWRSEDPLTPRILLRHRATLRRLSAQDAGNAFHPGRRARMTGPFEDAVQSMLGYRYEVKAHRFASWRTWGLAAPLLKSRNPMIWLLSLPLGASVLLTPYVAREAHEPVNTLFAAASLVAVGAGATCFSMWAWLAAGLRRYCIFKTRQERCNSLISDLSERLQSSTPVQSQSLRQSPWRSRLTSILTPRS</sequence>
<evidence type="ECO:0000313" key="3">
    <source>
        <dbReference type="Proteomes" id="UP000295511"/>
    </source>
</evidence>
<feature type="transmembrane region" description="Helical" evidence="1">
    <location>
        <begin position="161"/>
        <end position="185"/>
    </location>
</feature>
<dbReference type="EMBL" id="SMRU01000027">
    <property type="protein sequence ID" value="TDF91773.1"/>
    <property type="molecule type" value="Genomic_DNA"/>
</dbReference>
<dbReference type="AlphaFoldDB" id="A0A4R5K9E6"/>
<keyword evidence="1" id="KW-0472">Membrane</keyword>
<dbReference type="RefSeq" id="WP_133205971.1">
    <property type="nucleotide sequence ID" value="NZ_SMRU01000027.1"/>
</dbReference>
<evidence type="ECO:0000256" key="1">
    <source>
        <dbReference type="SAM" id="Phobius"/>
    </source>
</evidence>
<organism evidence="2 3">
    <name type="scientific">Arthrobacter terricola</name>
    <dbReference type="NCBI Taxonomy" id="2547396"/>
    <lineage>
        <taxon>Bacteria</taxon>
        <taxon>Bacillati</taxon>
        <taxon>Actinomycetota</taxon>
        <taxon>Actinomycetes</taxon>
        <taxon>Micrococcales</taxon>
        <taxon>Micrococcaceae</taxon>
        <taxon>Arthrobacter</taxon>
    </lineage>
</organism>
<feature type="transmembrane region" description="Helical" evidence="1">
    <location>
        <begin position="131"/>
        <end position="149"/>
    </location>
</feature>
<feature type="transmembrane region" description="Helical" evidence="1">
    <location>
        <begin position="6"/>
        <end position="27"/>
    </location>
</feature>
<gene>
    <name evidence="2" type="ORF">E1809_19845</name>
</gene>
<comment type="caution">
    <text evidence="2">The sequence shown here is derived from an EMBL/GenBank/DDBJ whole genome shotgun (WGS) entry which is preliminary data.</text>
</comment>
<name>A0A4R5K9E6_9MICC</name>
<dbReference type="Proteomes" id="UP000295511">
    <property type="component" value="Unassembled WGS sequence"/>
</dbReference>
<evidence type="ECO:0000313" key="2">
    <source>
        <dbReference type="EMBL" id="TDF91773.1"/>
    </source>
</evidence>
<accession>A0A4R5K9E6</accession>
<keyword evidence="1" id="KW-1133">Transmembrane helix</keyword>